<organism evidence="1 2">
    <name type="scientific">Bacillus thuringiensis</name>
    <dbReference type="NCBI Taxonomy" id="1428"/>
    <lineage>
        <taxon>Bacteria</taxon>
        <taxon>Bacillati</taxon>
        <taxon>Bacillota</taxon>
        <taxon>Bacilli</taxon>
        <taxon>Bacillales</taxon>
        <taxon>Bacillaceae</taxon>
        <taxon>Bacillus</taxon>
        <taxon>Bacillus cereus group</taxon>
    </lineage>
</organism>
<reference evidence="1 2" key="1">
    <citation type="submission" date="2019-01" db="EMBL/GenBank/DDBJ databases">
        <title>Draft genome sequence of Bacillus sp. DPC6431.</title>
        <authorList>
            <person name="Arbulu S."/>
            <person name="Murphy K."/>
            <person name="O'Sullivan O."/>
            <person name="Rea M.C."/>
            <person name="Hill C."/>
            <person name="Ross R.P."/>
        </authorList>
    </citation>
    <scope>NUCLEOTIDE SEQUENCE [LARGE SCALE GENOMIC DNA]</scope>
    <source>
        <strain evidence="1 2">DPC6431</strain>
    </source>
</reference>
<evidence type="ECO:0000313" key="1">
    <source>
        <dbReference type="EMBL" id="TFF45805.1"/>
    </source>
</evidence>
<name>A0A4Y8T4D6_BACTU</name>
<sequence>MGTSIYCNSSIGTLLQGARECCEDETLTTKKGLAAHLGITYERLKNIEAGISQVPFELAMDWCDATKAPLNKQAIKHIYGVGLPPTDPRLTSDVNLQLMNYIKQAEDGIKAAKEIMKLQVTTRPWQMNDSKKKEYAQHATEIYDMIQATQCVVQALEGIHPGLLEEVNGNWLRKAISDNVVVHSVDKLLKLSKVM</sequence>
<evidence type="ECO:0000313" key="2">
    <source>
        <dbReference type="Proteomes" id="UP000297630"/>
    </source>
</evidence>
<dbReference type="AlphaFoldDB" id="A0A4Y8T4D6"/>
<proteinExistence type="predicted"/>
<dbReference type="Proteomes" id="UP000297630">
    <property type="component" value="Unassembled WGS sequence"/>
</dbReference>
<accession>A0A4Y8T4D6</accession>
<comment type="caution">
    <text evidence="1">The sequence shown here is derived from an EMBL/GenBank/DDBJ whole genome shotgun (WGS) entry which is preliminary data.</text>
</comment>
<protein>
    <submittedName>
        <fullName evidence="1">Sporulation sigma factor-processing peptidase</fullName>
    </submittedName>
</protein>
<gene>
    <name evidence="1" type="ORF">EQ803_16190</name>
</gene>
<dbReference type="EMBL" id="SCLP01000007">
    <property type="protein sequence ID" value="TFF45805.1"/>
    <property type="molecule type" value="Genomic_DNA"/>
</dbReference>
<dbReference type="RefSeq" id="WP_131369897.1">
    <property type="nucleotide sequence ID" value="NZ_SCLP01000007.1"/>
</dbReference>